<dbReference type="PANTHER" id="PTHR37817">
    <property type="entry name" value="N-ACETYLTRANSFERASE EIS"/>
    <property type="match status" value="1"/>
</dbReference>
<accession>A0ABS6JAX2</accession>
<dbReference type="Proteomes" id="UP000784880">
    <property type="component" value="Unassembled WGS sequence"/>
</dbReference>
<dbReference type="InterPro" id="IPR051554">
    <property type="entry name" value="Acetyltransferase_Eis"/>
</dbReference>
<keyword evidence="2" id="KW-0012">Acyltransferase</keyword>
<evidence type="ECO:0000259" key="1">
    <source>
        <dbReference type="PROSITE" id="PS51186"/>
    </source>
</evidence>
<dbReference type="Pfam" id="PF17668">
    <property type="entry name" value="Acetyltransf_17"/>
    <property type="match status" value="1"/>
</dbReference>
<gene>
    <name evidence="2" type="ORF">KS419_00965</name>
</gene>
<dbReference type="Pfam" id="PF13527">
    <property type="entry name" value="Acetyltransf_9"/>
    <property type="match status" value="1"/>
</dbReference>
<evidence type="ECO:0000313" key="3">
    <source>
        <dbReference type="Proteomes" id="UP000784880"/>
    </source>
</evidence>
<sequence length="401" mass="46837">MKIRKLTEGEMDLSIRMSEFAFQYELTDEEREERKGWLKPDQTLVVEEDGQIVSKATVLPLQTYFLGKSIAMGGVSGVVTWPENRRSGLVKTLLLECLKNMKSNGQVLSYLYPFSIPFYRKMGWELFADQQTLTLTREQLPSRKQTDGYIKRIEKNHILVDSIYQIWAKQFNGTLVRDADWWTNSTFKRKKGEVAVYYSKDHEARGYVFYQVKSRKMTVHELIWLDPESRDGLWTFISNHDSMLEKLEVTTTPAGTVPFLLEDPKIHREISSYFMARIVDVESFLSIIPFYDSDNTEPIILHITDEFCQWNDGTYFIYPTKDRSTNSSIRFFPKKASTNSSCQHAPEKGIRLSVQSLTVLLMNSQPMYHLYNEGYVKGDWKTAGRFARSYPKQEPFIYDFF</sequence>
<dbReference type="PROSITE" id="PS51186">
    <property type="entry name" value="GNAT"/>
    <property type="match status" value="1"/>
</dbReference>
<reference evidence="2 3" key="1">
    <citation type="submission" date="2021-06" db="EMBL/GenBank/DDBJ databases">
        <title>Bacillus sp. RD4P76, an endophyte from a halophyte.</title>
        <authorList>
            <person name="Sun J.-Q."/>
        </authorList>
    </citation>
    <scope>NUCLEOTIDE SEQUENCE [LARGE SCALE GENOMIC DNA]</scope>
    <source>
        <strain evidence="2 3">CGMCC 1.15917</strain>
    </source>
</reference>
<keyword evidence="2" id="KW-0808">Transferase</keyword>
<evidence type="ECO:0000313" key="2">
    <source>
        <dbReference type="EMBL" id="MBU9710334.1"/>
    </source>
</evidence>
<dbReference type="EMBL" id="JAHQCS010000019">
    <property type="protein sequence ID" value="MBU9710334.1"/>
    <property type="molecule type" value="Genomic_DNA"/>
</dbReference>
<protein>
    <submittedName>
        <fullName evidence="2">GNAT family N-acetyltransferase</fullName>
        <ecNumber evidence="2">2.3.1.-</ecNumber>
    </submittedName>
</protein>
<dbReference type="Pfam" id="PF13530">
    <property type="entry name" value="SCP2_2"/>
    <property type="match status" value="1"/>
</dbReference>
<dbReference type="InterPro" id="IPR041380">
    <property type="entry name" value="Acetyltransf_17"/>
</dbReference>
<proteinExistence type="predicted"/>
<keyword evidence="3" id="KW-1185">Reference proteome</keyword>
<dbReference type="InterPro" id="IPR025559">
    <property type="entry name" value="Eis_dom"/>
</dbReference>
<comment type="caution">
    <text evidence="2">The sequence shown here is derived from an EMBL/GenBank/DDBJ whole genome shotgun (WGS) entry which is preliminary data.</text>
</comment>
<feature type="domain" description="N-acetyltransferase" evidence="1">
    <location>
        <begin position="1"/>
        <end position="138"/>
    </location>
</feature>
<dbReference type="InterPro" id="IPR000182">
    <property type="entry name" value="GNAT_dom"/>
</dbReference>
<name>A0ABS6JAX2_9BACI</name>
<dbReference type="GO" id="GO:0016746">
    <property type="term" value="F:acyltransferase activity"/>
    <property type="evidence" value="ECO:0007669"/>
    <property type="project" value="UniProtKB-KW"/>
</dbReference>
<dbReference type="RefSeq" id="WP_217064228.1">
    <property type="nucleotide sequence ID" value="NZ_JAHQCS010000019.1"/>
</dbReference>
<dbReference type="PANTHER" id="PTHR37817:SF1">
    <property type="entry name" value="N-ACETYLTRANSFERASE EIS"/>
    <property type="match status" value="1"/>
</dbReference>
<dbReference type="EC" id="2.3.1.-" evidence="2"/>
<organism evidence="2 3">
    <name type="scientific">Evansella tamaricis</name>
    <dbReference type="NCBI Taxonomy" id="2069301"/>
    <lineage>
        <taxon>Bacteria</taxon>
        <taxon>Bacillati</taxon>
        <taxon>Bacillota</taxon>
        <taxon>Bacilli</taxon>
        <taxon>Bacillales</taxon>
        <taxon>Bacillaceae</taxon>
        <taxon>Evansella</taxon>
    </lineage>
</organism>